<sequence length="129" mass="13903">MDQARNDMRTTEAADMRTGVKPVASNVLPWSAVAVVLFGAIWFGLMSCGGYAWHKTMFYGVAFAVVGAALLLPSNSLNSLRRKAVFFCALVCGYYVVEAAAAPFYLSLPGSATEYFGLFRISLERGPCG</sequence>
<dbReference type="EMBL" id="JBIGIA010000019">
    <property type="protein sequence ID" value="MFG6459267.1"/>
    <property type="molecule type" value="Genomic_DNA"/>
</dbReference>
<evidence type="ECO:0000313" key="3">
    <source>
        <dbReference type="Proteomes" id="UP001606305"/>
    </source>
</evidence>
<keyword evidence="1" id="KW-0812">Transmembrane</keyword>
<feature type="transmembrane region" description="Helical" evidence="1">
    <location>
        <begin position="51"/>
        <end position="72"/>
    </location>
</feature>
<evidence type="ECO:0000313" key="2">
    <source>
        <dbReference type="EMBL" id="MFG6459267.1"/>
    </source>
</evidence>
<feature type="transmembrane region" description="Helical" evidence="1">
    <location>
        <begin position="84"/>
        <end position="106"/>
    </location>
</feature>
<gene>
    <name evidence="2" type="ORF">ACG00X_20730</name>
</gene>
<accession>A0ABW7GBI7</accession>
<name>A0ABW7GBI7_9BURK</name>
<dbReference type="RefSeq" id="WP_394491078.1">
    <property type="nucleotide sequence ID" value="NZ_JBIGIA010000019.1"/>
</dbReference>
<reference evidence="2 3" key="1">
    <citation type="submission" date="2024-09" db="EMBL/GenBank/DDBJ databases">
        <title>Novel species of the genus Pelomonas and Roseateles isolated from streams.</title>
        <authorList>
            <person name="Lu H."/>
        </authorList>
    </citation>
    <scope>NUCLEOTIDE SEQUENCE [LARGE SCALE GENOMIC DNA]</scope>
    <source>
        <strain evidence="2 3">BYS96W</strain>
    </source>
</reference>
<organism evidence="2 3">
    <name type="scientific">Pelomonas nitida</name>
    <dbReference type="NCBI Taxonomy" id="3299027"/>
    <lineage>
        <taxon>Bacteria</taxon>
        <taxon>Pseudomonadati</taxon>
        <taxon>Pseudomonadota</taxon>
        <taxon>Betaproteobacteria</taxon>
        <taxon>Burkholderiales</taxon>
        <taxon>Sphaerotilaceae</taxon>
        <taxon>Roseateles</taxon>
    </lineage>
</organism>
<protein>
    <submittedName>
        <fullName evidence="2">Uncharacterized protein</fullName>
    </submittedName>
</protein>
<comment type="caution">
    <text evidence="2">The sequence shown here is derived from an EMBL/GenBank/DDBJ whole genome shotgun (WGS) entry which is preliminary data.</text>
</comment>
<keyword evidence="1" id="KW-1133">Transmembrane helix</keyword>
<evidence type="ECO:0000256" key="1">
    <source>
        <dbReference type="SAM" id="Phobius"/>
    </source>
</evidence>
<keyword evidence="3" id="KW-1185">Reference proteome</keyword>
<dbReference type="Proteomes" id="UP001606305">
    <property type="component" value="Unassembled WGS sequence"/>
</dbReference>
<proteinExistence type="predicted"/>
<keyword evidence="1" id="KW-0472">Membrane</keyword>
<feature type="transmembrane region" description="Helical" evidence="1">
    <location>
        <begin position="27"/>
        <end position="45"/>
    </location>
</feature>